<proteinExistence type="inferred from homology"/>
<evidence type="ECO:0000256" key="2">
    <source>
        <dbReference type="ARBA" id="ARBA00023186"/>
    </source>
</evidence>
<dbReference type="Gene3D" id="2.30.33.40">
    <property type="entry name" value="GroES chaperonin"/>
    <property type="match status" value="1"/>
</dbReference>
<evidence type="ECO:0000256" key="1">
    <source>
        <dbReference type="ARBA" id="ARBA00006975"/>
    </source>
</evidence>
<keyword evidence="6" id="KW-1185">Reference proteome</keyword>
<comment type="caution">
    <text evidence="5">The sequence shown here is derived from an EMBL/GenBank/DDBJ whole genome shotgun (WGS) entry which is preliminary data.</text>
</comment>
<protein>
    <recommendedName>
        <fullName evidence="3">Co-chaperonin GroES</fullName>
    </recommendedName>
    <alternativeName>
        <fullName evidence="3">10 kDa chaperonin</fullName>
    </alternativeName>
    <alternativeName>
        <fullName evidence="3">Chaperonin-10</fullName>
        <shortName evidence="3">Cpn10</shortName>
    </alternativeName>
</protein>
<dbReference type="NCBIfam" id="NF001533">
    <property type="entry name" value="PRK00364.2-4"/>
    <property type="match status" value="1"/>
</dbReference>
<dbReference type="SUPFAM" id="SSF50129">
    <property type="entry name" value="GroES-like"/>
    <property type="match status" value="1"/>
</dbReference>
<dbReference type="GO" id="GO:0044183">
    <property type="term" value="F:protein folding chaperone"/>
    <property type="evidence" value="ECO:0007669"/>
    <property type="project" value="InterPro"/>
</dbReference>
<dbReference type="PATRIC" id="fig|1423715.3.peg.1980"/>
<dbReference type="NCBIfam" id="NF001531">
    <property type="entry name" value="PRK00364.2-2"/>
    <property type="match status" value="1"/>
</dbReference>
<gene>
    <name evidence="3" type="primary">groES</name>
    <name evidence="3" type="synonym">groS</name>
    <name evidence="5" type="ORF">FD25_GL001931</name>
</gene>
<comment type="subunit">
    <text evidence="3">Heptamer of 7 subunits arranged in a ring. Interacts with the chaperonin GroEL.</text>
</comment>
<dbReference type="Pfam" id="PF00166">
    <property type="entry name" value="Cpn10"/>
    <property type="match status" value="1"/>
</dbReference>
<accession>A0A0R1LS69</accession>
<name>A0A0R1LS69_9LACO</name>
<evidence type="ECO:0000313" key="6">
    <source>
        <dbReference type="Proteomes" id="UP000051955"/>
    </source>
</evidence>
<dbReference type="SMART" id="SM00883">
    <property type="entry name" value="Cpn10"/>
    <property type="match status" value="1"/>
</dbReference>
<dbReference type="InterPro" id="IPR037124">
    <property type="entry name" value="Chaperonin_GroES_sf"/>
</dbReference>
<dbReference type="PANTHER" id="PTHR10772">
    <property type="entry name" value="10 KDA HEAT SHOCK PROTEIN"/>
    <property type="match status" value="1"/>
</dbReference>
<dbReference type="GO" id="GO:0005524">
    <property type="term" value="F:ATP binding"/>
    <property type="evidence" value="ECO:0007669"/>
    <property type="project" value="InterPro"/>
</dbReference>
<dbReference type="PANTHER" id="PTHR10772:SF58">
    <property type="entry name" value="CO-CHAPERONIN GROES"/>
    <property type="match status" value="1"/>
</dbReference>
<dbReference type="HAMAP" id="MF_00580">
    <property type="entry name" value="CH10"/>
    <property type="match status" value="1"/>
</dbReference>
<dbReference type="AlphaFoldDB" id="A0A0R1LS69"/>
<sequence>MLKLKLISKFIGGIQVLKPLGDRVILDQPEEQEETVGGIVLASNAKEKPQTANVVAVGDGRVLDNGEKVAPSVKVGDKVLFDKYSGTEVKYQDKTYLVLHEKDLVAVID</sequence>
<dbReference type="GO" id="GO:0046872">
    <property type="term" value="F:metal ion binding"/>
    <property type="evidence" value="ECO:0007669"/>
    <property type="project" value="TreeGrafter"/>
</dbReference>
<keyword evidence="2 3" id="KW-0143">Chaperone</keyword>
<dbReference type="PRINTS" id="PR00297">
    <property type="entry name" value="CHAPERONIN10"/>
</dbReference>
<comment type="similarity">
    <text evidence="1 3 4">Belongs to the GroES chaperonin family.</text>
</comment>
<comment type="subcellular location">
    <subcellularLocation>
        <location evidence="3">Cytoplasm</location>
    </subcellularLocation>
</comment>
<organism evidence="5 6">
    <name type="scientific">Levilactobacillus acidifarinae DSM 19394 = JCM 15949</name>
    <dbReference type="NCBI Taxonomy" id="1423715"/>
    <lineage>
        <taxon>Bacteria</taxon>
        <taxon>Bacillati</taxon>
        <taxon>Bacillota</taxon>
        <taxon>Bacilli</taxon>
        <taxon>Lactobacillales</taxon>
        <taxon>Lactobacillaceae</taxon>
        <taxon>Levilactobacillus</taxon>
    </lineage>
</organism>
<keyword evidence="3" id="KW-0963">Cytoplasm</keyword>
<evidence type="ECO:0000256" key="4">
    <source>
        <dbReference type="RuleBase" id="RU000535"/>
    </source>
</evidence>
<dbReference type="NCBIfam" id="NF001534">
    <property type="entry name" value="PRK00364.2-5"/>
    <property type="match status" value="1"/>
</dbReference>
<dbReference type="CDD" id="cd00320">
    <property type="entry name" value="cpn10"/>
    <property type="match status" value="1"/>
</dbReference>
<comment type="function">
    <text evidence="3 4">Together with the chaperonin GroEL, plays an essential role in assisting protein folding. The GroEL-GroES system forms a nano-cage that allows encapsulation of the non-native substrate proteins and provides a physical environment optimized to promote and accelerate protein folding. GroES binds to the apical surface of the GroEL ring, thereby capping the opening of the GroEL channel.</text>
</comment>
<evidence type="ECO:0000256" key="3">
    <source>
        <dbReference type="HAMAP-Rule" id="MF_00580"/>
    </source>
</evidence>
<evidence type="ECO:0000313" key="5">
    <source>
        <dbReference type="EMBL" id="KRK96435.1"/>
    </source>
</evidence>
<dbReference type="GO" id="GO:0051082">
    <property type="term" value="F:unfolded protein binding"/>
    <property type="evidence" value="ECO:0007669"/>
    <property type="project" value="TreeGrafter"/>
</dbReference>
<dbReference type="InterPro" id="IPR020818">
    <property type="entry name" value="Chaperonin_GroES"/>
</dbReference>
<dbReference type="Proteomes" id="UP000051955">
    <property type="component" value="Unassembled WGS sequence"/>
</dbReference>
<reference evidence="5 6" key="1">
    <citation type="journal article" date="2015" name="Genome Announc.">
        <title>Expanding the biotechnology potential of lactobacilli through comparative genomics of 213 strains and associated genera.</title>
        <authorList>
            <person name="Sun Z."/>
            <person name="Harris H.M."/>
            <person name="McCann A."/>
            <person name="Guo C."/>
            <person name="Argimon S."/>
            <person name="Zhang W."/>
            <person name="Yang X."/>
            <person name="Jeffery I.B."/>
            <person name="Cooney J.C."/>
            <person name="Kagawa T.F."/>
            <person name="Liu W."/>
            <person name="Song Y."/>
            <person name="Salvetti E."/>
            <person name="Wrobel A."/>
            <person name="Rasinkangas P."/>
            <person name="Parkhill J."/>
            <person name="Rea M.C."/>
            <person name="O'Sullivan O."/>
            <person name="Ritari J."/>
            <person name="Douillard F.P."/>
            <person name="Paul Ross R."/>
            <person name="Yang R."/>
            <person name="Briner A.E."/>
            <person name="Felis G.E."/>
            <person name="de Vos W.M."/>
            <person name="Barrangou R."/>
            <person name="Klaenhammer T.R."/>
            <person name="Caufield P.W."/>
            <person name="Cui Y."/>
            <person name="Zhang H."/>
            <person name="O'Toole P.W."/>
        </authorList>
    </citation>
    <scope>NUCLEOTIDE SEQUENCE [LARGE SCALE GENOMIC DNA]</scope>
    <source>
        <strain evidence="5 6">DSM 19394</strain>
    </source>
</reference>
<dbReference type="FunFam" id="2.30.33.40:FF:000001">
    <property type="entry name" value="10 kDa chaperonin"/>
    <property type="match status" value="1"/>
</dbReference>
<dbReference type="STRING" id="1423715.FD25_GL001931"/>
<dbReference type="EMBL" id="AZDV01000003">
    <property type="protein sequence ID" value="KRK96435.1"/>
    <property type="molecule type" value="Genomic_DNA"/>
</dbReference>
<dbReference type="InterPro" id="IPR011032">
    <property type="entry name" value="GroES-like_sf"/>
</dbReference>
<dbReference type="GO" id="GO:0005737">
    <property type="term" value="C:cytoplasm"/>
    <property type="evidence" value="ECO:0007669"/>
    <property type="project" value="UniProtKB-SubCell"/>
</dbReference>
<dbReference type="GO" id="GO:0051087">
    <property type="term" value="F:protein-folding chaperone binding"/>
    <property type="evidence" value="ECO:0007669"/>
    <property type="project" value="TreeGrafter"/>
</dbReference>